<dbReference type="KEGG" id="chg:AXF12_06400"/>
<feature type="chain" id="PRO_5043824936" evidence="1">
    <location>
        <begin position="20"/>
        <end position="470"/>
    </location>
</feature>
<dbReference type="Gene3D" id="3.40.30.10">
    <property type="entry name" value="Glutaredoxin"/>
    <property type="match status" value="1"/>
</dbReference>
<dbReference type="PROSITE" id="PS51257">
    <property type="entry name" value="PROKAR_LIPOPROTEIN"/>
    <property type="match status" value="1"/>
</dbReference>
<dbReference type="EMBL" id="LT906449">
    <property type="protein sequence ID" value="SNV04457.1"/>
    <property type="molecule type" value="Genomic_DNA"/>
</dbReference>
<feature type="domain" description="Thioredoxin-like fold" evidence="2">
    <location>
        <begin position="360"/>
        <end position="449"/>
    </location>
</feature>
<reference evidence="4 6" key="2">
    <citation type="submission" date="2017-06" db="EMBL/GenBank/DDBJ databases">
        <authorList>
            <consortium name="Pathogen Informatics"/>
        </authorList>
    </citation>
    <scope>NUCLEOTIDE SEQUENCE [LARGE SCALE GENOMIC DNA]</scope>
    <source>
        <strain evidence="4 6">NCTC12947</strain>
    </source>
</reference>
<evidence type="ECO:0000313" key="4">
    <source>
        <dbReference type="EMBL" id="SNV04457.1"/>
    </source>
</evidence>
<dbReference type="Proteomes" id="UP000065822">
    <property type="component" value="Chromosome"/>
</dbReference>
<evidence type="ECO:0000313" key="6">
    <source>
        <dbReference type="Proteomes" id="UP000215539"/>
    </source>
</evidence>
<dbReference type="Pfam" id="PF13905">
    <property type="entry name" value="Thioredoxin_8"/>
    <property type="match status" value="1"/>
</dbReference>
<dbReference type="Proteomes" id="UP000215539">
    <property type="component" value="Chromosome 1"/>
</dbReference>
<feature type="signal peptide" evidence="1">
    <location>
        <begin position="1"/>
        <end position="19"/>
    </location>
</feature>
<evidence type="ECO:0000256" key="1">
    <source>
        <dbReference type="SAM" id="SignalP"/>
    </source>
</evidence>
<keyword evidence="1" id="KW-0732">Signal</keyword>
<dbReference type="InterPro" id="IPR012336">
    <property type="entry name" value="Thioredoxin-like_fold"/>
</dbReference>
<dbReference type="AlphaFoldDB" id="A0AAX2GVD2"/>
<evidence type="ECO:0000313" key="3">
    <source>
        <dbReference type="EMBL" id="AMD85172.1"/>
    </source>
</evidence>
<dbReference type="EMBL" id="CP014227">
    <property type="protein sequence ID" value="AMD85172.1"/>
    <property type="molecule type" value="Genomic_DNA"/>
</dbReference>
<sequence>MKMKGLLFLLCAASLTACTIEDQSRTILTGFFPNTMDSQVVLYINDVPVDTTNLDKDKNFRFSLKIDQGKLYNFRIGGKYQYVYLEPNDSVAVYANALDFSESISFSGKGSAVNNFVHSQAILATKQSDLFRGYHSLLPFQYQKVMDSICQERRDEYNTFVLANPSLTAKAKNLALVSATFPIYKEMEIYPFVYQSKNGTPIVELLPAHFYDYRKQINYNDTFLEYFRPYYSYMVMYVNNLAYTKYSTDVNTLVDVNREQRFHLEKIQIINNLFKEGALRDNLFRNAAYSYIFNVRDQRNYKMYFDVFRLYNAQNTHKVELERVFRNAIALQAGKVPPDFDLIDRRGERTKFSAIQKPELTIYYFWSANQKELSDLIFNRVAQLKNLYPNVMFVGIDIGEDKARWRRHLLQDTLARDEQYHSVDFMDLSQKFLINNINKSLILDKNGRIISAFEDIFSPDLEKLLPLKES</sequence>
<accession>A0AAX2GVD2</accession>
<keyword evidence="5" id="KW-1185">Reference proteome</keyword>
<reference evidence="3 5" key="1">
    <citation type="submission" date="2016-02" db="EMBL/GenBank/DDBJ databases">
        <authorList>
            <person name="Holder M.E."/>
            <person name="Ajami N.J."/>
            <person name="Petrosino J.F."/>
        </authorList>
    </citation>
    <scope>NUCLEOTIDE SEQUENCE [LARGE SCALE GENOMIC DNA]</scope>
    <source>
        <strain evidence="3 5">CCUG 32990</strain>
    </source>
</reference>
<organism evidence="4 6">
    <name type="scientific">Capnocytophaga haemolytica</name>
    <dbReference type="NCBI Taxonomy" id="45243"/>
    <lineage>
        <taxon>Bacteria</taxon>
        <taxon>Pseudomonadati</taxon>
        <taxon>Bacteroidota</taxon>
        <taxon>Flavobacteriia</taxon>
        <taxon>Flavobacteriales</taxon>
        <taxon>Flavobacteriaceae</taxon>
        <taxon>Capnocytophaga</taxon>
    </lineage>
</organism>
<protein>
    <submittedName>
        <fullName evidence="3">Thioredoxin</fullName>
    </submittedName>
</protein>
<evidence type="ECO:0000313" key="5">
    <source>
        <dbReference type="Proteomes" id="UP000065822"/>
    </source>
</evidence>
<proteinExistence type="predicted"/>
<name>A0AAX2GVD2_9FLAO</name>
<evidence type="ECO:0000259" key="2">
    <source>
        <dbReference type="Pfam" id="PF13905"/>
    </source>
</evidence>
<gene>
    <name evidence="3" type="ORF">AXF12_06400</name>
    <name evidence="4" type="ORF">SAMEA44541418_00429</name>
</gene>
<dbReference type="RefSeq" id="WP_066429319.1">
    <property type="nucleotide sequence ID" value="NZ_CP014227.1"/>
</dbReference>